<dbReference type="AlphaFoldDB" id="A0A0L0QLW3"/>
<dbReference type="GeneID" id="66872351"/>
<keyword evidence="2" id="KW-1185">Reference proteome</keyword>
<dbReference type="EMBL" id="LGTO01000007">
    <property type="protein sequence ID" value="KNE19268.1"/>
    <property type="molecule type" value="Genomic_DNA"/>
</dbReference>
<dbReference type="RefSeq" id="WP_050351793.1">
    <property type="nucleotide sequence ID" value="NZ_BOSN01000006.1"/>
</dbReference>
<evidence type="ECO:0000313" key="2">
    <source>
        <dbReference type="Proteomes" id="UP000036780"/>
    </source>
</evidence>
<dbReference type="PATRIC" id="fig|1473.5.peg.998"/>
<reference evidence="2" key="1">
    <citation type="submission" date="2015-07" db="EMBL/GenBank/DDBJ databases">
        <title>Fjat-10053 dsm26.</title>
        <authorList>
            <person name="Liu B."/>
            <person name="Wang J."/>
            <person name="Zhu Y."/>
            <person name="Liu G."/>
            <person name="Chen Q."/>
            <person name="Chen Z."/>
            <person name="Lan J."/>
            <person name="Che J."/>
            <person name="Ge C."/>
            <person name="Shi H."/>
            <person name="Pan Z."/>
            <person name="Liu X."/>
        </authorList>
    </citation>
    <scope>NUCLEOTIDE SEQUENCE [LARGE SCALE GENOMIC DNA]</scope>
    <source>
        <strain evidence="2">DSM 26</strain>
    </source>
</reference>
<dbReference type="Proteomes" id="UP000036780">
    <property type="component" value="Unassembled WGS sequence"/>
</dbReference>
<dbReference type="OrthoDB" id="2087865at2"/>
<evidence type="ECO:0000313" key="1">
    <source>
        <dbReference type="EMBL" id="KNE19268.1"/>
    </source>
</evidence>
<gene>
    <name evidence="1" type="ORF">AFK71_12175</name>
</gene>
<accession>A0A0L0QLW3</accession>
<protein>
    <submittedName>
        <fullName evidence="1">Uncharacterized protein</fullName>
    </submittedName>
</protein>
<proteinExistence type="predicted"/>
<organism evidence="1 2">
    <name type="scientific">Virgibacillus pantothenticus</name>
    <dbReference type="NCBI Taxonomy" id="1473"/>
    <lineage>
        <taxon>Bacteria</taxon>
        <taxon>Bacillati</taxon>
        <taxon>Bacillota</taxon>
        <taxon>Bacilli</taxon>
        <taxon>Bacillales</taxon>
        <taxon>Bacillaceae</taxon>
        <taxon>Virgibacillus</taxon>
    </lineage>
</organism>
<name>A0A0L0QLW3_VIRPA</name>
<comment type="caution">
    <text evidence="1">The sequence shown here is derived from an EMBL/GenBank/DDBJ whole genome shotgun (WGS) entry which is preliminary data.</text>
</comment>
<sequence length="188" mass="21346">MKLNDLLKENKIVAFGFPAVRDLVRYDNKESDTTIIISTLAPSLLVGHGINEYYGLDLPRDKVFETGLDIIKADVNVSKYRLTALEIYPWEMKNNFIIASRHMGTVEILKNEFPFLQNAPVFERVEADDIKGKHVYGTLPHHLIAGCDSYVAVTIKGFDNAKDGDLMGKELKERIQIAEYPIMLEMIE</sequence>